<sequence length="282" mass="31693">MNSSFTSTNDGRRLLNEGVSISDFKGLYSHRNIDMELNLVDVTYLFSYIDFYGDGDFILPGTANISGTYTCRSSSGNYSQTISVNTRNPSGLFSRFFFRFTAFFANISQTVVDDKDYELVVLEANIFYGGVVDGFNSTINPIRTISCHFVPLMEEDGTGDRVECDVREYPPNSSFKRLSNDTGSNTYSSSTFESKDNTLNEKSVLAKLSEADNENALPPLVEEDDDGPADLDSEKKNGDLDLVQLKGARVKRHSTRKHTRHVEQVDVDFYDSDEEDAYEDKF</sequence>
<dbReference type="GeneID" id="109583981"/>
<organism evidence="2 3">
    <name type="scientific">Amphimedon queenslandica</name>
    <name type="common">Sponge</name>
    <dbReference type="NCBI Taxonomy" id="400682"/>
    <lineage>
        <taxon>Eukaryota</taxon>
        <taxon>Metazoa</taxon>
        <taxon>Porifera</taxon>
        <taxon>Demospongiae</taxon>
        <taxon>Heteroscleromorpha</taxon>
        <taxon>Haplosclerida</taxon>
        <taxon>Niphatidae</taxon>
        <taxon>Amphimedon</taxon>
    </lineage>
</organism>
<dbReference type="AlphaFoldDB" id="A0AAN0JEI3"/>
<dbReference type="Proteomes" id="UP000007879">
    <property type="component" value="Unassembled WGS sequence"/>
</dbReference>
<evidence type="ECO:0000313" key="3">
    <source>
        <dbReference type="Proteomes" id="UP000007879"/>
    </source>
</evidence>
<dbReference type="EnsemblMetazoa" id="XM_019999529.1">
    <property type="protein sequence ID" value="XP_019855088.1"/>
    <property type="gene ID" value="LOC109583981"/>
</dbReference>
<dbReference type="KEGG" id="aqu:109583981"/>
<feature type="compositionally biased region" description="Polar residues" evidence="1">
    <location>
        <begin position="173"/>
        <end position="192"/>
    </location>
</feature>
<feature type="region of interest" description="Disordered" evidence="1">
    <location>
        <begin position="209"/>
        <end position="239"/>
    </location>
</feature>
<reference evidence="3" key="1">
    <citation type="journal article" date="2010" name="Nature">
        <title>The Amphimedon queenslandica genome and the evolution of animal complexity.</title>
        <authorList>
            <person name="Srivastava M."/>
            <person name="Simakov O."/>
            <person name="Chapman J."/>
            <person name="Fahey B."/>
            <person name="Gauthier M.E."/>
            <person name="Mitros T."/>
            <person name="Richards G.S."/>
            <person name="Conaco C."/>
            <person name="Dacre M."/>
            <person name="Hellsten U."/>
            <person name="Larroux C."/>
            <person name="Putnam N.H."/>
            <person name="Stanke M."/>
            <person name="Adamska M."/>
            <person name="Darling A."/>
            <person name="Degnan S.M."/>
            <person name="Oakley T.H."/>
            <person name="Plachetzki D.C."/>
            <person name="Zhai Y."/>
            <person name="Adamski M."/>
            <person name="Calcino A."/>
            <person name="Cummins S.F."/>
            <person name="Goodstein D.M."/>
            <person name="Harris C."/>
            <person name="Jackson D.J."/>
            <person name="Leys S.P."/>
            <person name="Shu S."/>
            <person name="Woodcroft B.J."/>
            <person name="Vervoort M."/>
            <person name="Kosik K.S."/>
            <person name="Manning G."/>
            <person name="Degnan B.M."/>
            <person name="Rokhsar D.S."/>
        </authorList>
    </citation>
    <scope>NUCLEOTIDE SEQUENCE [LARGE SCALE GENOMIC DNA]</scope>
</reference>
<evidence type="ECO:0000313" key="2">
    <source>
        <dbReference type="EnsemblMetazoa" id="XP_019855088.1"/>
    </source>
</evidence>
<proteinExistence type="predicted"/>
<reference evidence="2" key="2">
    <citation type="submission" date="2024-06" db="UniProtKB">
        <authorList>
            <consortium name="EnsemblMetazoa"/>
        </authorList>
    </citation>
    <scope>IDENTIFICATION</scope>
</reference>
<evidence type="ECO:0000256" key="1">
    <source>
        <dbReference type="SAM" id="MobiDB-lite"/>
    </source>
</evidence>
<feature type="compositionally biased region" description="Acidic residues" evidence="1">
    <location>
        <begin position="221"/>
        <end position="231"/>
    </location>
</feature>
<dbReference type="RefSeq" id="XP_019855088.1">
    <property type="nucleotide sequence ID" value="XM_019999529.1"/>
</dbReference>
<accession>A0AAN0JEI3</accession>
<feature type="region of interest" description="Disordered" evidence="1">
    <location>
        <begin position="173"/>
        <end position="195"/>
    </location>
</feature>
<keyword evidence="3" id="KW-1185">Reference proteome</keyword>
<name>A0AAN0JEI3_AMPQE</name>
<protein>
    <submittedName>
        <fullName evidence="2">Uncharacterized protein</fullName>
    </submittedName>
</protein>